<reference evidence="1 3" key="1">
    <citation type="submission" date="2020-10" db="EMBL/GenBank/DDBJ databases">
        <title>The Coptis chinensis genome and diversification of protoberbering-type alkaloids.</title>
        <authorList>
            <person name="Wang B."/>
            <person name="Shu S."/>
            <person name="Song C."/>
            <person name="Liu Y."/>
        </authorList>
    </citation>
    <scope>NUCLEOTIDE SEQUENCE [LARGE SCALE GENOMIC DNA]</scope>
    <source>
        <strain evidence="1">HL-2020</strain>
        <tissue evidence="1">Leaf</tissue>
    </source>
</reference>
<evidence type="ECO:0000313" key="2">
    <source>
        <dbReference type="EMBL" id="KAF9609580.1"/>
    </source>
</evidence>
<gene>
    <name evidence="1" type="ORF">IFM89_009010</name>
    <name evidence="2" type="ORF">IFM89_017219</name>
</gene>
<proteinExistence type="predicted"/>
<dbReference type="InterPro" id="IPR044631">
    <property type="entry name" value="ETO1-like"/>
</dbReference>
<dbReference type="GO" id="GO:0010105">
    <property type="term" value="P:negative regulation of ethylene-activated signaling pathway"/>
    <property type="evidence" value="ECO:0007669"/>
    <property type="project" value="InterPro"/>
</dbReference>
<dbReference type="Proteomes" id="UP000631114">
    <property type="component" value="Unassembled WGS sequence"/>
</dbReference>
<protein>
    <submittedName>
        <fullName evidence="1">Uncharacterized protein</fullName>
    </submittedName>
</protein>
<dbReference type="Gene3D" id="1.25.40.10">
    <property type="entry name" value="Tetratricopeptide repeat domain"/>
    <property type="match status" value="1"/>
</dbReference>
<name>A0A835LUU3_9MAGN</name>
<comment type="caution">
    <text evidence="1">The sequence shown here is derived from an EMBL/GenBank/DDBJ whole genome shotgun (WGS) entry which is preliminary data.</text>
</comment>
<dbReference type="OrthoDB" id="1899679at2759"/>
<dbReference type="InterPro" id="IPR011990">
    <property type="entry name" value="TPR-like_helical_dom_sf"/>
</dbReference>
<dbReference type="PANTHER" id="PTHR44203">
    <property type="entry name" value="ETO1-RELATED"/>
    <property type="match status" value="1"/>
</dbReference>
<dbReference type="EMBL" id="JADFTS010000004">
    <property type="protein sequence ID" value="KAF9608320.1"/>
    <property type="molecule type" value="Genomic_DNA"/>
</dbReference>
<evidence type="ECO:0000313" key="1">
    <source>
        <dbReference type="EMBL" id="KAF9608320.1"/>
    </source>
</evidence>
<sequence length="112" mass="12385">MINYPSSNIICLPVAQLNLALTSSGWVSTALMDDHKEAEAIAELSKAIAFKPDMQLLHLRAAFYDSMGDSLSTLRDCEAALCLDPNHADTLELYKKAQDRANEPLHIKRSIL</sequence>
<dbReference type="AlphaFoldDB" id="A0A835LUU3"/>
<organism evidence="1 3">
    <name type="scientific">Coptis chinensis</name>
    <dbReference type="NCBI Taxonomy" id="261450"/>
    <lineage>
        <taxon>Eukaryota</taxon>
        <taxon>Viridiplantae</taxon>
        <taxon>Streptophyta</taxon>
        <taxon>Embryophyta</taxon>
        <taxon>Tracheophyta</taxon>
        <taxon>Spermatophyta</taxon>
        <taxon>Magnoliopsida</taxon>
        <taxon>Ranunculales</taxon>
        <taxon>Ranunculaceae</taxon>
        <taxon>Coptidoideae</taxon>
        <taxon>Coptis</taxon>
    </lineage>
</organism>
<keyword evidence="3" id="KW-1185">Reference proteome</keyword>
<dbReference type="SUPFAM" id="SSF48452">
    <property type="entry name" value="TPR-like"/>
    <property type="match status" value="1"/>
</dbReference>
<dbReference type="PANTHER" id="PTHR44203:SF8">
    <property type="entry name" value="ETHYLENE-OVERPRODUCTION PROTEIN 1"/>
    <property type="match status" value="1"/>
</dbReference>
<dbReference type="EMBL" id="JADFTS010000004">
    <property type="protein sequence ID" value="KAF9609580.1"/>
    <property type="molecule type" value="Genomic_DNA"/>
</dbReference>
<accession>A0A835LUU3</accession>
<evidence type="ECO:0000313" key="3">
    <source>
        <dbReference type="Proteomes" id="UP000631114"/>
    </source>
</evidence>